<organism evidence="2 3">
    <name type="scientific">Prorocentrum cordatum</name>
    <dbReference type="NCBI Taxonomy" id="2364126"/>
    <lineage>
        <taxon>Eukaryota</taxon>
        <taxon>Sar</taxon>
        <taxon>Alveolata</taxon>
        <taxon>Dinophyceae</taxon>
        <taxon>Prorocentrales</taxon>
        <taxon>Prorocentraceae</taxon>
        <taxon>Prorocentrum</taxon>
    </lineage>
</organism>
<proteinExistence type="predicted"/>
<reference evidence="2" key="1">
    <citation type="submission" date="2023-10" db="EMBL/GenBank/DDBJ databases">
        <authorList>
            <person name="Chen Y."/>
            <person name="Shah S."/>
            <person name="Dougan E. K."/>
            <person name="Thang M."/>
            <person name="Chan C."/>
        </authorList>
    </citation>
    <scope>NUCLEOTIDE SEQUENCE [LARGE SCALE GENOMIC DNA]</scope>
</reference>
<sequence>MADETSHPIFQTAYVVAPPVTEQKELLKAMHMIDDGTAPLTLQLRVQPPGSPPQGRPQELQLQLLFWEDVFSVESARSLKDQLGVLFAAIGQRVDSLAVPLPEVPAMSQNQYAEIKEWSDKANYSKFKPGQMHVKFLEQAKRRPDDRAIVDCLEDGRAVEYSYREFHSMCKDVCSVLTDEFGVGFDQMVPLLFDRGVMMLVAIYGVLMAGGAYVPLEPHYPSARILGILQQLIPKAVITVDTLLDKITPDALHAGTLSWAVVQLSAVSRSMGRTTVAHKDLLQIRTVPARPPHTGAAESMTRAALARQERRARGSCTCSSRAARPGCRRASRSSTRACGTGWSGCRRCTAWGLGRRRS</sequence>
<dbReference type="SUPFAM" id="SSF56801">
    <property type="entry name" value="Acetyl-CoA synthetase-like"/>
    <property type="match status" value="1"/>
</dbReference>
<accession>A0ABN9PUU6</accession>
<evidence type="ECO:0000259" key="1">
    <source>
        <dbReference type="Pfam" id="PF00501"/>
    </source>
</evidence>
<dbReference type="InterPro" id="IPR042099">
    <property type="entry name" value="ANL_N_sf"/>
</dbReference>
<name>A0ABN9PUU6_9DINO</name>
<protein>
    <recommendedName>
        <fullName evidence="1">AMP-dependent synthetase/ligase domain-containing protein</fullName>
    </recommendedName>
</protein>
<comment type="caution">
    <text evidence="2">The sequence shown here is derived from an EMBL/GenBank/DDBJ whole genome shotgun (WGS) entry which is preliminary data.</text>
</comment>
<dbReference type="PANTHER" id="PTHR45527">
    <property type="entry name" value="NONRIBOSOMAL PEPTIDE SYNTHETASE"/>
    <property type="match status" value="1"/>
</dbReference>
<evidence type="ECO:0000313" key="2">
    <source>
        <dbReference type="EMBL" id="CAK0795345.1"/>
    </source>
</evidence>
<dbReference type="InterPro" id="IPR000873">
    <property type="entry name" value="AMP-dep_synth/lig_dom"/>
</dbReference>
<keyword evidence="3" id="KW-1185">Reference proteome</keyword>
<feature type="domain" description="AMP-dependent synthetase/ligase" evidence="1">
    <location>
        <begin position="137"/>
        <end position="247"/>
    </location>
</feature>
<dbReference type="EMBL" id="CAUYUJ010001316">
    <property type="protein sequence ID" value="CAK0795345.1"/>
    <property type="molecule type" value="Genomic_DNA"/>
</dbReference>
<dbReference type="PANTHER" id="PTHR45527:SF1">
    <property type="entry name" value="FATTY ACID SYNTHASE"/>
    <property type="match status" value="1"/>
</dbReference>
<gene>
    <name evidence="2" type="ORF">PCOR1329_LOCUS5039</name>
</gene>
<dbReference type="Proteomes" id="UP001189429">
    <property type="component" value="Unassembled WGS sequence"/>
</dbReference>
<evidence type="ECO:0000313" key="3">
    <source>
        <dbReference type="Proteomes" id="UP001189429"/>
    </source>
</evidence>
<dbReference type="Gene3D" id="3.40.50.12780">
    <property type="entry name" value="N-terminal domain of ligase-like"/>
    <property type="match status" value="1"/>
</dbReference>
<dbReference type="Pfam" id="PF00501">
    <property type="entry name" value="AMP-binding"/>
    <property type="match status" value="1"/>
</dbReference>